<dbReference type="GO" id="GO:0140284">
    <property type="term" value="C:endoplasmic reticulum-endosome membrane contact site"/>
    <property type="evidence" value="ECO:0007669"/>
    <property type="project" value="TreeGrafter"/>
</dbReference>
<dbReference type="SMART" id="SM00516">
    <property type="entry name" value="SEC14"/>
    <property type="match status" value="1"/>
</dbReference>
<dbReference type="AlphaFoldDB" id="A0A9P0H2J6"/>
<keyword evidence="2" id="KW-1133">Transmembrane helix</keyword>
<keyword evidence="6" id="KW-1185">Reference proteome</keyword>
<evidence type="ECO:0000256" key="1">
    <source>
        <dbReference type="SAM" id="MobiDB-lite"/>
    </source>
</evidence>
<gene>
    <name evidence="5" type="ORF">NEZAVI_LOCUS5445</name>
</gene>
<evidence type="ECO:0000259" key="4">
    <source>
        <dbReference type="PROSITE" id="PS50202"/>
    </source>
</evidence>
<reference evidence="5" key="1">
    <citation type="submission" date="2022-01" db="EMBL/GenBank/DDBJ databases">
        <authorList>
            <person name="King R."/>
        </authorList>
    </citation>
    <scope>NUCLEOTIDE SEQUENCE</scope>
</reference>
<dbReference type="PROSITE" id="PS50191">
    <property type="entry name" value="CRAL_TRIO"/>
    <property type="match status" value="1"/>
</dbReference>
<organism evidence="5 6">
    <name type="scientific">Nezara viridula</name>
    <name type="common">Southern green stink bug</name>
    <name type="synonym">Cimex viridulus</name>
    <dbReference type="NCBI Taxonomy" id="85310"/>
    <lineage>
        <taxon>Eukaryota</taxon>
        <taxon>Metazoa</taxon>
        <taxon>Ecdysozoa</taxon>
        <taxon>Arthropoda</taxon>
        <taxon>Hexapoda</taxon>
        <taxon>Insecta</taxon>
        <taxon>Pterygota</taxon>
        <taxon>Neoptera</taxon>
        <taxon>Paraneoptera</taxon>
        <taxon>Hemiptera</taxon>
        <taxon>Heteroptera</taxon>
        <taxon>Panheteroptera</taxon>
        <taxon>Pentatomomorpha</taxon>
        <taxon>Pentatomoidea</taxon>
        <taxon>Pentatomidae</taxon>
        <taxon>Pentatominae</taxon>
        <taxon>Nezara</taxon>
    </lineage>
</organism>
<evidence type="ECO:0000256" key="2">
    <source>
        <dbReference type="SAM" id="Phobius"/>
    </source>
</evidence>
<evidence type="ECO:0000259" key="3">
    <source>
        <dbReference type="PROSITE" id="PS50191"/>
    </source>
</evidence>
<name>A0A9P0H2J6_NEZVI</name>
<dbReference type="PROSITE" id="PS50202">
    <property type="entry name" value="MSP"/>
    <property type="match status" value="1"/>
</dbReference>
<accession>A0A9P0H2J6</accession>
<keyword evidence="2" id="KW-0472">Membrane</keyword>
<sequence>MEPTTTEIQELRTKFTQKVSEENKDFHPKDIARVNNDDKWLKRFLLHNDLDIKEALIMLLETCEWRKNCKVNEITENNVNLCYLSEGIVFVHNRDKDGKSLLIFTYRKHVKGQKDLEELKKLVIYWMERVERMDKGEPVTVFFDMQDSGIANADMDFMKFIISLFKQYYPYFLNYILVFDMPWMLSAAFKVVKTWLPNKAVQKIKNIDKKSLKDYVDSTQALKSWGGQDPYEFVFVPENAKKVHFADGSQSTEPSSNAFGDSKPDESPSSARLTLNPADAICFVQDGIELIGTLSITNSSDATLIYKVKTTSPEKFRVRPSCGLLSPLSSASINIVLLTGYTGVNILRDKFLVLSYPLEDHETHANLDLNDIWKLHSDPKKLEEHRLRCKVPSIQPCAHNGSPGSLSTMAGATSPTSDFEQRITQLLISMNHLTECNSSMQHDLIFVRRLLFIVIFLVIICLIALLLFLPLPEQGYCPATIAEPSLKLEM</sequence>
<dbReference type="SUPFAM" id="SSF46938">
    <property type="entry name" value="CRAL/TRIO N-terminal domain"/>
    <property type="match status" value="1"/>
</dbReference>
<dbReference type="PANTHER" id="PTHR46384">
    <property type="entry name" value="MOTILE SPERM DOMAIN-CONTAINING PROTEIN 2"/>
    <property type="match status" value="1"/>
</dbReference>
<dbReference type="InterPro" id="IPR036865">
    <property type="entry name" value="CRAL-TRIO_dom_sf"/>
</dbReference>
<dbReference type="Gene3D" id="2.60.40.10">
    <property type="entry name" value="Immunoglobulins"/>
    <property type="match status" value="1"/>
</dbReference>
<protein>
    <recommendedName>
        <fullName evidence="7">Motile sperm domain-containing protein 2</fullName>
    </recommendedName>
</protein>
<feature type="compositionally biased region" description="Polar residues" evidence="1">
    <location>
        <begin position="248"/>
        <end position="259"/>
    </location>
</feature>
<dbReference type="InterPro" id="IPR036273">
    <property type="entry name" value="CRAL/TRIO_N_dom_sf"/>
</dbReference>
<feature type="domain" description="CRAL-TRIO" evidence="3">
    <location>
        <begin position="76"/>
        <end position="233"/>
    </location>
</feature>
<evidence type="ECO:0000313" key="5">
    <source>
        <dbReference type="EMBL" id="CAH1395113.1"/>
    </source>
</evidence>
<dbReference type="InterPro" id="IPR000535">
    <property type="entry name" value="MSP_dom"/>
</dbReference>
<dbReference type="GO" id="GO:0012505">
    <property type="term" value="C:endomembrane system"/>
    <property type="evidence" value="ECO:0007669"/>
    <property type="project" value="TreeGrafter"/>
</dbReference>
<feature type="region of interest" description="Disordered" evidence="1">
    <location>
        <begin position="246"/>
        <end position="271"/>
    </location>
</feature>
<proteinExistence type="predicted"/>
<dbReference type="Proteomes" id="UP001152798">
    <property type="component" value="Chromosome 3"/>
</dbReference>
<dbReference type="InterPro" id="IPR001251">
    <property type="entry name" value="CRAL-TRIO_dom"/>
</dbReference>
<dbReference type="SUPFAM" id="SSF49354">
    <property type="entry name" value="PapD-like"/>
    <property type="match status" value="1"/>
</dbReference>
<dbReference type="Pfam" id="PF00635">
    <property type="entry name" value="Motile_Sperm"/>
    <property type="match status" value="1"/>
</dbReference>
<dbReference type="SUPFAM" id="SSF52087">
    <property type="entry name" value="CRAL/TRIO domain"/>
    <property type="match status" value="1"/>
</dbReference>
<dbReference type="EMBL" id="OV725079">
    <property type="protein sequence ID" value="CAH1395113.1"/>
    <property type="molecule type" value="Genomic_DNA"/>
</dbReference>
<keyword evidence="2" id="KW-0812">Transmembrane</keyword>
<dbReference type="Gene3D" id="3.40.525.10">
    <property type="entry name" value="CRAL-TRIO lipid binding domain"/>
    <property type="match status" value="1"/>
</dbReference>
<feature type="transmembrane region" description="Helical" evidence="2">
    <location>
        <begin position="168"/>
        <end position="189"/>
    </location>
</feature>
<dbReference type="Pfam" id="PF00650">
    <property type="entry name" value="CRAL_TRIO"/>
    <property type="match status" value="1"/>
</dbReference>
<evidence type="ECO:0000313" key="6">
    <source>
        <dbReference type="Proteomes" id="UP001152798"/>
    </source>
</evidence>
<feature type="domain" description="MSP" evidence="4">
    <location>
        <begin position="272"/>
        <end position="391"/>
    </location>
</feature>
<dbReference type="OrthoDB" id="75724at2759"/>
<feature type="transmembrane region" description="Helical" evidence="2">
    <location>
        <begin position="450"/>
        <end position="471"/>
    </location>
</feature>
<dbReference type="InterPro" id="IPR053012">
    <property type="entry name" value="ER-organelle_contact"/>
</dbReference>
<evidence type="ECO:0008006" key="7">
    <source>
        <dbReference type="Google" id="ProtNLM"/>
    </source>
</evidence>
<dbReference type="PANTHER" id="PTHR46384:SF1">
    <property type="entry name" value="MOTILE SPERM DOMAIN-CONTAINING PROTEIN 2"/>
    <property type="match status" value="1"/>
</dbReference>
<dbReference type="CDD" id="cd00170">
    <property type="entry name" value="SEC14"/>
    <property type="match status" value="1"/>
</dbReference>
<dbReference type="InterPro" id="IPR013783">
    <property type="entry name" value="Ig-like_fold"/>
</dbReference>
<dbReference type="InterPro" id="IPR008962">
    <property type="entry name" value="PapD-like_sf"/>
</dbReference>